<evidence type="ECO:0008006" key="3">
    <source>
        <dbReference type="Google" id="ProtNLM"/>
    </source>
</evidence>
<evidence type="ECO:0000313" key="2">
    <source>
        <dbReference type="Proteomes" id="UP000183257"/>
    </source>
</evidence>
<dbReference type="OrthoDB" id="1441773at2"/>
<protein>
    <recommendedName>
        <fullName evidence="3">SnoaL-like domain-containing protein</fullName>
    </recommendedName>
</protein>
<reference evidence="2" key="1">
    <citation type="submission" date="2016-11" db="EMBL/GenBank/DDBJ databases">
        <authorList>
            <person name="Varghese N."/>
            <person name="Submissions S."/>
        </authorList>
    </citation>
    <scope>NUCLEOTIDE SEQUENCE [LARGE SCALE GENOMIC DNA]</scope>
    <source>
        <strain evidence="2">DSM 24786</strain>
    </source>
</reference>
<dbReference type="EMBL" id="FPIY01000003">
    <property type="protein sequence ID" value="SFW57688.1"/>
    <property type="molecule type" value="Genomic_DNA"/>
</dbReference>
<gene>
    <name evidence="1" type="ORF">SAMN05660313_02607</name>
</gene>
<sequence>MKNLFTALFLIITLTSFCPTNNNTPDNEALIKLYIKARNNYKTSKIITLVDKGYKETFVDGSLEIKDLEHLKETILFQKGIESKIKLISLESTDENTVTTIEEYSSYIDIALGRKLRTFKIIYTIKNGRILNQKMIPLKGYDEITEFNIKCWGKFTDFCSKNKVEFDDSKMNYEMAVNLKQALEKYLNSKK</sequence>
<dbReference type="RefSeq" id="WP_072304229.1">
    <property type="nucleotide sequence ID" value="NZ_FPIY01000003.1"/>
</dbReference>
<dbReference type="STRING" id="76595.SAMN05660313_02607"/>
<proteinExistence type="predicted"/>
<keyword evidence="2" id="KW-1185">Reference proteome</keyword>
<evidence type="ECO:0000313" key="1">
    <source>
        <dbReference type="EMBL" id="SFW57688.1"/>
    </source>
</evidence>
<accession>A0A1K1QCN7</accession>
<organism evidence="1 2">
    <name type="scientific">Cellulophaga fucicola</name>
    <dbReference type="NCBI Taxonomy" id="76595"/>
    <lineage>
        <taxon>Bacteria</taxon>
        <taxon>Pseudomonadati</taxon>
        <taxon>Bacteroidota</taxon>
        <taxon>Flavobacteriia</taxon>
        <taxon>Flavobacteriales</taxon>
        <taxon>Flavobacteriaceae</taxon>
        <taxon>Cellulophaga</taxon>
    </lineage>
</organism>
<dbReference type="Proteomes" id="UP000183257">
    <property type="component" value="Unassembled WGS sequence"/>
</dbReference>
<name>A0A1K1QCN7_9FLAO</name>
<dbReference type="AlphaFoldDB" id="A0A1K1QCN7"/>